<keyword evidence="3" id="KW-1185">Reference proteome</keyword>
<accession>A0A9X0D360</accession>
<feature type="chain" id="PRO_5040896290" evidence="1">
    <location>
        <begin position="21"/>
        <end position="221"/>
    </location>
</feature>
<name>A0A9X0D360_9CNID</name>
<evidence type="ECO:0000313" key="2">
    <source>
        <dbReference type="EMBL" id="KAJ7383998.1"/>
    </source>
</evidence>
<reference evidence="2" key="1">
    <citation type="submission" date="2023-01" db="EMBL/GenBank/DDBJ databases">
        <title>Genome assembly of the deep-sea coral Lophelia pertusa.</title>
        <authorList>
            <person name="Herrera S."/>
            <person name="Cordes E."/>
        </authorList>
    </citation>
    <scope>NUCLEOTIDE SEQUENCE</scope>
    <source>
        <strain evidence="2">USNM1676648</strain>
        <tissue evidence="2">Polyp</tissue>
    </source>
</reference>
<dbReference type="EMBL" id="MU825892">
    <property type="protein sequence ID" value="KAJ7383998.1"/>
    <property type="molecule type" value="Genomic_DNA"/>
</dbReference>
<organism evidence="2 3">
    <name type="scientific">Desmophyllum pertusum</name>
    <dbReference type="NCBI Taxonomy" id="174260"/>
    <lineage>
        <taxon>Eukaryota</taxon>
        <taxon>Metazoa</taxon>
        <taxon>Cnidaria</taxon>
        <taxon>Anthozoa</taxon>
        <taxon>Hexacorallia</taxon>
        <taxon>Scleractinia</taxon>
        <taxon>Caryophylliina</taxon>
        <taxon>Caryophylliidae</taxon>
        <taxon>Desmophyllum</taxon>
    </lineage>
</organism>
<dbReference type="OrthoDB" id="5986763at2759"/>
<keyword evidence="1" id="KW-0732">Signal</keyword>
<dbReference type="AlphaFoldDB" id="A0A9X0D360"/>
<gene>
    <name evidence="2" type="ORF">OS493_024691</name>
</gene>
<evidence type="ECO:0000256" key="1">
    <source>
        <dbReference type="SAM" id="SignalP"/>
    </source>
</evidence>
<dbReference type="Proteomes" id="UP001163046">
    <property type="component" value="Unassembled WGS sequence"/>
</dbReference>
<proteinExistence type="predicted"/>
<evidence type="ECO:0000313" key="3">
    <source>
        <dbReference type="Proteomes" id="UP001163046"/>
    </source>
</evidence>
<feature type="signal peptide" evidence="1">
    <location>
        <begin position="1"/>
        <end position="20"/>
    </location>
</feature>
<sequence>MAKLLFVLVSLCVYCWMSFADTSCQGTGKDCKDGDDRRIMECCLARYKLGFDNLGAREPNHDPPSCGVDLGLAECLSRSNCFGKTLTNGLRRLIFNQLVFTKRVGLCKNNNYEGLLKQAEKKSAGSDFLKELDKIKEMGTMPQDYCAYAVYGICGLKFTKELKKHPGYNPVELCKVFVDEGGCINKTATDISCDSNILKRFKRNSEGAAKIILPVICVPSP</sequence>
<comment type="caution">
    <text evidence="2">The sequence shown here is derived from an EMBL/GenBank/DDBJ whole genome shotgun (WGS) entry which is preliminary data.</text>
</comment>
<protein>
    <submittedName>
        <fullName evidence="2">Uncharacterized protein</fullName>
    </submittedName>
</protein>